<proteinExistence type="predicted"/>
<gene>
    <name evidence="1" type="ORF">Dace_1013</name>
</gene>
<dbReference type="OrthoDB" id="9876941at2"/>
<comment type="caution">
    <text evidence="1">The sequence shown here is derived from an EMBL/GenBank/DDBJ whole genome shotgun (WGS) entry which is preliminary data.</text>
</comment>
<reference evidence="1" key="1">
    <citation type="submission" date="2006-05" db="EMBL/GenBank/DDBJ databases">
        <title>Annotation of the draft genome assembly of Desulfuromonas acetoxidans DSM 684.</title>
        <authorList>
            <consortium name="US DOE Joint Genome Institute (JGI-ORNL)"/>
            <person name="Larimer F."/>
            <person name="Land M."/>
            <person name="Hauser L."/>
        </authorList>
    </citation>
    <scope>NUCLEOTIDE SEQUENCE [LARGE SCALE GENOMIC DNA]</scope>
    <source>
        <strain evidence="1">DSM 684</strain>
    </source>
</reference>
<name>Q1JYR6_DESA6</name>
<keyword evidence="2" id="KW-1185">Reference proteome</keyword>
<evidence type="ECO:0000313" key="2">
    <source>
        <dbReference type="Proteomes" id="UP000005695"/>
    </source>
</evidence>
<dbReference type="Proteomes" id="UP000005695">
    <property type="component" value="Unassembled WGS sequence"/>
</dbReference>
<organism evidence="1 2">
    <name type="scientific">Desulfuromonas acetoxidans (strain DSM 684 / 11070)</name>
    <dbReference type="NCBI Taxonomy" id="281689"/>
    <lineage>
        <taxon>Bacteria</taxon>
        <taxon>Pseudomonadati</taxon>
        <taxon>Thermodesulfobacteriota</taxon>
        <taxon>Desulfuromonadia</taxon>
        <taxon>Desulfuromonadales</taxon>
        <taxon>Desulfuromonadaceae</taxon>
        <taxon>Desulfuromonas</taxon>
    </lineage>
</organism>
<protein>
    <submittedName>
        <fullName evidence="1">Uncharacterized protein</fullName>
    </submittedName>
</protein>
<evidence type="ECO:0000313" key="1">
    <source>
        <dbReference type="EMBL" id="EAT15349.1"/>
    </source>
</evidence>
<dbReference type="EMBL" id="AAEW02000011">
    <property type="protein sequence ID" value="EAT15349.1"/>
    <property type="molecule type" value="Genomic_DNA"/>
</dbReference>
<reference evidence="1" key="2">
    <citation type="submission" date="2006-05" db="EMBL/GenBank/DDBJ databases">
        <title>Sequencing of the draft genome and assembly of Desulfuromonas acetoxidans DSM 684.</title>
        <authorList>
            <consortium name="US DOE Joint Genome Institute (JGI-PGF)"/>
            <person name="Copeland A."/>
            <person name="Lucas S."/>
            <person name="Lapidus A."/>
            <person name="Barry K."/>
            <person name="Detter J.C."/>
            <person name="Glavina del Rio T."/>
            <person name="Hammon N."/>
            <person name="Israni S."/>
            <person name="Dalin E."/>
            <person name="Tice H."/>
            <person name="Bruce D."/>
            <person name="Pitluck S."/>
            <person name="Richardson P."/>
        </authorList>
    </citation>
    <scope>NUCLEOTIDE SEQUENCE [LARGE SCALE GENOMIC DNA]</scope>
    <source>
        <strain evidence="1">DSM 684</strain>
    </source>
</reference>
<dbReference type="RefSeq" id="WP_006001021.1">
    <property type="nucleotide sequence ID" value="NZ_AAEW02000011.1"/>
</dbReference>
<sequence length="606" mass="65572">MPGNKGKDLKLRATLSTEDVKRGTEQIKADLAKLKTTATGWTEQLTQASKALDVRPLQQINLEARKLQRQYEILKNSGGLTGRELSQAAENLKRKTAELYSQQKKMNASLESGQQITGRMAGSVKNLVAAYVGLRTITGLYSTISTASRDAEQAQFNLTSSVQAASREFENTGGLDAWQSKIKELSADLRIYSESDVANAAARTIDMTKRLGLSAEQMNILIQRTADLSAGKTDLEGGIERVTAALRGEAEASEYLGLTLNETYVKSWYEANNASGKAWKTLTDIEKAQIRYNVLLEQSDAIQGRAAASSNTYNGALQLVQASVHNAVANNEDLTEAMTGVANIISENADEIGEFATEIATAIGDVIEFTIENKELVTALIGAGGLVFALGKTAKTIKTVSTIMKDMSMAKTPELLSSGMANSRLPKLNNALGKAGLAGALFSVGYAIGEALPFMTESEKIMESTLPLIDEYADLHAAVAEKIQQISRETGILIENEEHLYQLEKDGVLVYNEKVGAYEAVTESTRQMTAAEKALQEQRVESFASIATYVDEVQKKYGDLSVEAFEASRKQSVLNEALANSKNPVEAAKQNVDKLAETYVEAKDAS</sequence>
<dbReference type="AlphaFoldDB" id="Q1JYR6"/>
<accession>Q1JYR6</accession>